<dbReference type="Proteomes" id="UP000681317">
    <property type="component" value="Chromosome"/>
</dbReference>
<protein>
    <recommendedName>
        <fullName evidence="1">Glycosyltransferase 2-like domain-containing protein</fullName>
    </recommendedName>
</protein>
<dbReference type="Pfam" id="PF00535">
    <property type="entry name" value="Glycos_transf_2"/>
    <property type="match status" value="1"/>
</dbReference>
<dbReference type="EMBL" id="AP024545">
    <property type="protein sequence ID" value="BCT92458.1"/>
    <property type="molecule type" value="Genomic_DNA"/>
</dbReference>
<dbReference type="InterPro" id="IPR029044">
    <property type="entry name" value="Nucleotide-diphossugar_trans"/>
</dbReference>
<accession>A0ABN6FXU2</accession>
<sequence length="335" mass="37606">MEPFDATADASLPRISVALCTYDGERHLAQLLDSVLAQTGVVLEVVALDDASSDGTVALLQDYAARDPRVRVVVNAENLGHLRSFEKCMGLCEYELIAPCDQDDVWAPGKLARLARAIAIADMAYCDSAYIDEDGRPLGRRVSDDLRVMHSGHDPLRFAFQNTASGHAMLVRREVFERARPFPAQLYHDWWLALIAASGRGVAYVDEALVQFRRHADAASPMGKAHKGDGAHRKVKRFRSRNRKWVEQRLYVFDALAQRDEPVQERALAWHLALREAMSGRMLALWRVTWRTRASVPPWSGPRWLAAIRCYLRCVRKVLGARREKGSAAIGGVRH</sequence>
<evidence type="ECO:0000313" key="3">
    <source>
        <dbReference type="Proteomes" id="UP000681317"/>
    </source>
</evidence>
<evidence type="ECO:0000313" key="2">
    <source>
        <dbReference type="EMBL" id="BCT92458.1"/>
    </source>
</evidence>
<dbReference type="SUPFAM" id="SSF53448">
    <property type="entry name" value="Nucleotide-diphospho-sugar transferases"/>
    <property type="match status" value="1"/>
</dbReference>
<dbReference type="InterPro" id="IPR050834">
    <property type="entry name" value="Glycosyltransf_2"/>
</dbReference>
<dbReference type="PANTHER" id="PTHR43685:SF2">
    <property type="entry name" value="GLYCOSYLTRANSFERASE 2-LIKE DOMAIN-CONTAINING PROTEIN"/>
    <property type="match status" value="1"/>
</dbReference>
<dbReference type="RefSeq" id="WP_213437249.1">
    <property type="nucleotide sequence ID" value="NZ_AP024545.1"/>
</dbReference>
<proteinExistence type="predicted"/>
<name>A0ABN6FXU2_9GAMM</name>
<dbReference type="Gene3D" id="3.90.550.10">
    <property type="entry name" value="Spore Coat Polysaccharide Biosynthesis Protein SpsA, Chain A"/>
    <property type="match status" value="1"/>
</dbReference>
<dbReference type="PANTHER" id="PTHR43685">
    <property type="entry name" value="GLYCOSYLTRANSFERASE"/>
    <property type="match status" value="1"/>
</dbReference>
<keyword evidence="3" id="KW-1185">Reference proteome</keyword>
<evidence type="ECO:0000259" key="1">
    <source>
        <dbReference type="Pfam" id="PF00535"/>
    </source>
</evidence>
<organism evidence="2 3">
    <name type="scientific">Noviluteimonas caseinilytica</name>
    <dbReference type="NCBI Taxonomy" id="2675101"/>
    <lineage>
        <taxon>Bacteria</taxon>
        <taxon>Pseudomonadati</taxon>
        <taxon>Pseudomonadota</taxon>
        <taxon>Gammaproteobacteria</taxon>
        <taxon>Lysobacterales</taxon>
        <taxon>Lysobacteraceae</taxon>
        <taxon>Noviluteimonas</taxon>
    </lineage>
</organism>
<feature type="domain" description="Glycosyltransferase 2-like" evidence="1">
    <location>
        <begin position="16"/>
        <end position="178"/>
    </location>
</feature>
<reference evidence="2 3" key="1">
    <citation type="submission" date="2021-03" db="EMBL/GenBank/DDBJ databases">
        <title>Complete Genome Sequences of Two Lysobacter Strains Isolated from Sea Water (Lysobacter caseinilyticus) and Soil (Lysobacter helvus) in South Korea.</title>
        <authorList>
            <person name="Watanabe Y."/>
            <person name="Arakawa K."/>
        </authorList>
    </citation>
    <scope>NUCLEOTIDE SEQUENCE [LARGE SCALE GENOMIC DNA]</scope>
    <source>
        <strain evidence="2 3">KVB24</strain>
    </source>
</reference>
<gene>
    <name evidence="2" type="ORF">LYSCAS_14820</name>
</gene>
<dbReference type="InterPro" id="IPR001173">
    <property type="entry name" value="Glyco_trans_2-like"/>
</dbReference>